<dbReference type="Gene3D" id="3.40.1440.10">
    <property type="entry name" value="GIY-YIG endonuclease"/>
    <property type="match status" value="1"/>
</dbReference>
<dbReference type="InterPro" id="IPR050190">
    <property type="entry name" value="UPF0213_domain"/>
</dbReference>
<dbReference type="EMBL" id="VIGD01000018">
    <property type="protein sequence ID" value="TQE89491.1"/>
    <property type="molecule type" value="Genomic_DNA"/>
</dbReference>
<organism evidence="3 4">
    <name type="scientific">Ureibacillus terrenus</name>
    <dbReference type="NCBI Taxonomy" id="118246"/>
    <lineage>
        <taxon>Bacteria</taxon>
        <taxon>Bacillati</taxon>
        <taxon>Bacillota</taxon>
        <taxon>Bacilli</taxon>
        <taxon>Bacillales</taxon>
        <taxon>Caryophanaceae</taxon>
        <taxon>Ureibacillus</taxon>
    </lineage>
</organism>
<comment type="caution">
    <text evidence="3">The sequence shown here is derived from an EMBL/GenBank/DDBJ whole genome shotgun (WGS) entry which is preliminary data.</text>
</comment>
<sequence>MEKKDNHYFYVLECADSSLYAGYTNHLERRIRQHNEGKGAKYTRARRPVQCIYYEIFETKEEALKAEYAFKQLKRSEKIKYIEIGREKNEVSKKQHT</sequence>
<reference evidence="3 4" key="1">
    <citation type="submission" date="2019-06" db="EMBL/GenBank/DDBJ databases">
        <title>Genome sequence of Ureibacillus terrenus.</title>
        <authorList>
            <person name="Maclea K.S."/>
            <person name="Simoes M."/>
        </authorList>
    </citation>
    <scope>NUCLEOTIDE SEQUENCE [LARGE SCALE GENOMIC DNA]</scope>
    <source>
        <strain evidence="3 4">ATCC BAA-384</strain>
    </source>
</reference>
<dbReference type="InterPro" id="IPR000305">
    <property type="entry name" value="GIY-YIG_endonuc"/>
</dbReference>
<dbReference type="InterPro" id="IPR035901">
    <property type="entry name" value="GIY-YIG_endonuc_sf"/>
</dbReference>
<keyword evidence="4" id="KW-1185">Reference proteome</keyword>
<evidence type="ECO:0000313" key="3">
    <source>
        <dbReference type="EMBL" id="TQE89491.1"/>
    </source>
</evidence>
<feature type="domain" description="GIY-YIG" evidence="2">
    <location>
        <begin position="5"/>
        <end position="80"/>
    </location>
</feature>
<dbReference type="CDD" id="cd10456">
    <property type="entry name" value="GIY-YIG_UPF0213"/>
    <property type="match status" value="1"/>
</dbReference>
<evidence type="ECO:0000256" key="1">
    <source>
        <dbReference type="ARBA" id="ARBA00007435"/>
    </source>
</evidence>
<accession>A0A540UYB0</accession>
<dbReference type="OrthoDB" id="9807770at2"/>
<dbReference type="SUPFAM" id="SSF82771">
    <property type="entry name" value="GIY-YIG endonuclease"/>
    <property type="match status" value="1"/>
</dbReference>
<dbReference type="AlphaFoldDB" id="A0A540UYB0"/>
<proteinExistence type="inferred from homology"/>
<evidence type="ECO:0000259" key="2">
    <source>
        <dbReference type="PROSITE" id="PS50164"/>
    </source>
</evidence>
<protein>
    <submittedName>
        <fullName evidence="3">GIY-YIG nuclease family protein</fullName>
    </submittedName>
</protein>
<gene>
    <name evidence="3" type="ORF">FKZ59_12245</name>
</gene>
<dbReference type="SMART" id="SM00465">
    <property type="entry name" value="GIYc"/>
    <property type="match status" value="1"/>
</dbReference>
<dbReference type="Proteomes" id="UP000315753">
    <property type="component" value="Unassembled WGS sequence"/>
</dbReference>
<dbReference type="Pfam" id="PF01541">
    <property type="entry name" value="GIY-YIG"/>
    <property type="match status" value="1"/>
</dbReference>
<dbReference type="RefSeq" id="WP_141603046.1">
    <property type="nucleotide sequence ID" value="NZ_JARMSB010000035.1"/>
</dbReference>
<dbReference type="PANTHER" id="PTHR34477">
    <property type="entry name" value="UPF0213 PROTEIN YHBQ"/>
    <property type="match status" value="1"/>
</dbReference>
<dbReference type="PANTHER" id="PTHR34477:SF1">
    <property type="entry name" value="UPF0213 PROTEIN YHBQ"/>
    <property type="match status" value="1"/>
</dbReference>
<dbReference type="PROSITE" id="PS50164">
    <property type="entry name" value="GIY_YIG"/>
    <property type="match status" value="1"/>
</dbReference>
<evidence type="ECO:0000313" key="4">
    <source>
        <dbReference type="Proteomes" id="UP000315753"/>
    </source>
</evidence>
<name>A0A540UYB0_9BACL</name>
<comment type="similarity">
    <text evidence="1">Belongs to the UPF0213 family.</text>
</comment>